<keyword evidence="8" id="KW-0460">Magnesium</keyword>
<evidence type="ECO:0000313" key="10">
    <source>
        <dbReference type="EMBL" id="KAL3085087.1"/>
    </source>
</evidence>
<dbReference type="GO" id="GO:0072546">
    <property type="term" value="C:EMC complex"/>
    <property type="evidence" value="ECO:0007669"/>
    <property type="project" value="UniProtKB-UniRule"/>
</dbReference>
<dbReference type="Proteomes" id="UP001620645">
    <property type="component" value="Unassembled WGS sequence"/>
</dbReference>
<keyword evidence="9" id="KW-0732">Signal</keyword>
<feature type="signal peptide" evidence="9">
    <location>
        <begin position="1"/>
        <end position="23"/>
    </location>
</feature>
<keyword evidence="8" id="KW-0333">Golgi apparatus</keyword>
<keyword evidence="8" id="KW-0813">Transport</keyword>
<evidence type="ECO:0000256" key="7">
    <source>
        <dbReference type="ARBA" id="ARBA00023136"/>
    </source>
</evidence>
<dbReference type="GO" id="GO:0000139">
    <property type="term" value="C:Golgi membrane"/>
    <property type="evidence" value="ECO:0007669"/>
    <property type="project" value="UniProtKB-SubCell"/>
</dbReference>
<evidence type="ECO:0000313" key="11">
    <source>
        <dbReference type="Proteomes" id="UP001620645"/>
    </source>
</evidence>
<dbReference type="AlphaFoldDB" id="A0ABD2IYW0"/>
<evidence type="ECO:0000256" key="8">
    <source>
        <dbReference type="RuleBase" id="RU367002"/>
    </source>
</evidence>
<dbReference type="InterPro" id="IPR018937">
    <property type="entry name" value="MMgT"/>
</dbReference>
<accession>A0ABD2IYW0</accession>
<comment type="function">
    <text evidence="8">Part of the endoplasmic reticulum membrane protein complex (EMC) that enables the energy-independent insertion into endoplasmic reticulum membranes of newly synthesized membrane proteins. May be involved in Mg(2+) transport.</text>
</comment>
<sequence>MSSNASLFWRILCSLSVLSLAHCAYSAAQHRSYLRLVGQPFTHLPVDLTTQTLLSLLFAIVSASFVVGDFQPIRTNLLISKKSWDVLGNCPSFYVFNHRAKCLMPKFDDID</sequence>
<comment type="similarity">
    <text evidence="2 8">Belongs to the membrane magnesium transporter (TC 1.A.67) family.</text>
</comment>
<keyword evidence="8" id="KW-0967">Endosome</keyword>
<comment type="caution">
    <text evidence="8">Lacks conserved residue(s) required for the propagation of feature annotation.</text>
</comment>
<dbReference type="PANTHER" id="PTHR21181">
    <property type="match status" value="1"/>
</dbReference>
<keyword evidence="11" id="KW-1185">Reference proteome</keyword>
<keyword evidence="4 8" id="KW-0812">Transmembrane</keyword>
<evidence type="ECO:0000256" key="4">
    <source>
        <dbReference type="ARBA" id="ARBA00022692"/>
    </source>
</evidence>
<dbReference type="PANTHER" id="PTHR21181:SF7">
    <property type="entry name" value="ER MEMBRANE PROTEIN COMPLEX SUBUNIT 5"/>
    <property type="match status" value="1"/>
</dbReference>
<comment type="caution">
    <text evidence="10">The sequence shown here is derived from an EMBL/GenBank/DDBJ whole genome shotgun (WGS) entry which is preliminary data.</text>
</comment>
<evidence type="ECO:0000256" key="5">
    <source>
        <dbReference type="ARBA" id="ARBA00022824"/>
    </source>
</evidence>
<keyword evidence="7 8" id="KW-0472">Membrane</keyword>
<evidence type="ECO:0000256" key="9">
    <source>
        <dbReference type="SAM" id="SignalP"/>
    </source>
</evidence>
<dbReference type="GO" id="GO:0031901">
    <property type="term" value="C:early endosome membrane"/>
    <property type="evidence" value="ECO:0007669"/>
    <property type="project" value="UniProtKB-SubCell"/>
</dbReference>
<name>A0ABD2IYW0_HETSC</name>
<comment type="subcellular location">
    <subcellularLocation>
        <location evidence="1">Endoplasmic reticulum membrane</location>
        <topology evidence="1">Multi-pass membrane protein</topology>
    </subcellularLocation>
    <subcellularLocation>
        <location evidence="8">Golgi apparatus membrane</location>
        <topology evidence="8">Multi-pass membrane protein</topology>
    </subcellularLocation>
    <subcellularLocation>
        <location evidence="8">Early endosome membrane</location>
        <topology evidence="8">Multi-pass membrane protein</topology>
    </subcellularLocation>
</comment>
<evidence type="ECO:0000256" key="2">
    <source>
        <dbReference type="ARBA" id="ARBA00006109"/>
    </source>
</evidence>
<feature type="transmembrane region" description="Helical" evidence="8">
    <location>
        <begin position="50"/>
        <end position="70"/>
    </location>
</feature>
<comment type="subunit">
    <text evidence="3">Component of the ER membrane protein complex (EMC).</text>
</comment>
<organism evidence="10 11">
    <name type="scientific">Heterodera schachtii</name>
    <name type="common">Sugarbeet cyst nematode worm</name>
    <name type="synonym">Tylenchus schachtii</name>
    <dbReference type="NCBI Taxonomy" id="97005"/>
    <lineage>
        <taxon>Eukaryota</taxon>
        <taxon>Metazoa</taxon>
        <taxon>Ecdysozoa</taxon>
        <taxon>Nematoda</taxon>
        <taxon>Chromadorea</taxon>
        <taxon>Rhabditida</taxon>
        <taxon>Tylenchina</taxon>
        <taxon>Tylenchomorpha</taxon>
        <taxon>Tylenchoidea</taxon>
        <taxon>Heteroderidae</taxon>
        <taxon>Heteroderinae</taxon>
        <taxon>Heterodera</taxon>
    </lineage>
</organism>
<dbReference type="EMBL" id="JBICCN010000232">
    <property type="protein sequence ID" value="KAL3085087.1"/>
    <property type="molecule type" value="Genomic_DNA"/>
</dbReference>
<evidence type="ECO:0000256" key="6">
    <source>
        <dbReference type="ARBA" id="ARBA00022989"/>
    </source>
</evidence>
<protein>
    <recommendedName>
        <fullName evidence="8">Membrane magnesium transporter</fullName>
    </recommendedName>
</protein>
<keyword evidence="5 8" id="KW-0256">Endoplasmic reticulum</keyword>
<keyword evidence="6 8" id="KW-1133">Transmembrane helix</keyword>
<reference evidence="10 11" key="1">
    <citation type="submission" date="2024-10" db="EMBL/GenBank/DDBJ databases">
        <authorList>
            <person name="Kim D."/>
        </authorList>
    </citation>
    <scope>NUCLEOTIDE SEQUENCE [LARGE SCALE GENOMIC DNA]</scope>
    <source>
        <strain evidence="10">Taebaek</strain>
    </source>
</reference>
<proteinExistence type="inferred from homology"/>
<evidence type="ECO:0000256" key="3">
    <source>
        <dbReference type="ARBA" id="ARBA00011276"/>
    </source>
</evidence>
<gene>
    <name evidence="10" type="ORF">niasHS_010156</name>
</gene>
<feature type="chain" id="PRO_5044818437" description="Membrane magnesium transporter" evidence="9">
    <location>
        <begin position="24"/>
        <end position="111"/>
    </location>
</feature>
<dbReference type="Pfam" id="PF10270">
    <property type="entry name" value="MMgT"/>
    <property type="match status" value="1"/>
</dbReference>
<evidence type="ECO:0000256" key="1">
    <source>
        <dbReference type="ARBA" id="ARBA00004477"/>
    </source>
</evidence>